<dbReference type="CDD" id="cd18041">
    <property type="entry name" value="DEXXQc_DNA2"/>
    <property type="match status" value="1"/>
</dbReference>
<dbReference type="GO" id="GO:0017116">
    <property type="term" value="F:single-stranded DNA helicase activity"/>
    <property type="evidence" value="ECO:0007669"/>
    <property type="project" value="InterPro"/>
</dbReference>
<dbReference type="PANTHER" id="PTHR43788:SF8">
    <property type="entry name" value="DNA-BINDING PROTEIN SMUBP-2"/>
    <property type="match status" value="1"/>
</dbReference>
<feature type="region of interest" description="Disordered" evidence="23">
    <location>
        <begin position="137"/>
        <end position="170"/>
    </location>
</feature>
<dbReference type="GO" id="GO:0003677">
    <property type="term" value="F:DNA binding"/>
    <property type="evidence" value="ECO:0007669"/>
    <property type="project" value="UniProtKB-KW"/>
</dbReference>
<keyword evidence="20" id="KW-0539">Nucleus</keyword>
<dbReference type="Gene3D" id="3.90.320.10">
    <property type="match status" value="1"/>
</dbReference>
<evidence type="ECO:0000256" key="20">
    <source>
        <dbReference type="ARBA" id="ARBA00023242"/>
    </source>
</evidence>
<accession>A0A9P7BBG6</accession>
<evidence type="ECO:0000256" key="14">
    <source>
        <dbReference type="ARBA" id="ARBA00022806"/>
    </source>
</evidence>
<dbReference type="GO" id="GO:0006273">
    <property type="term" value="P:lagging strand elongation"/>
    <property type="evidence" value="ECO:0007669"/>
    <property type="project" value="UniProtKB-ARBA"/>
</dbReference>
<evidence type="ECO:0000256" key="23">
    <source>
        <dbReference type="SAM" id="MobiDB-lite"/>
    </source>
</evidence>
<keyword evidence="28" id="KW-1185">Reference proteome</keyword>
<keyword evidence="13" id="KW-0378">Hydrolase</keyword>
<evidence type="ECO:0000256" key="6">
    <source>
        <dbReference type="ARBA" id="ARBA00022485"/>
    </source>
</evidence>
<evidence type="ECO:0000256" key="13">
    <source>
        <dbReference type="ARBA" id="ARBA00022801"/>
    </source>
</evidence>
<protein>
    <recommendedName>
        <fullName evidence="5">DNA replication ATP-dependent helicase/nuclease DNA2</fullName>
        <ecNumber evidence="4">3.6.4.12</ecNumber>
    </recommendedName>
</protein>
<feature type="region of interest" description="Disordered" evidence="23">
    <location>
        <begin position="394"/>
        <end position="419"/>
    </location>
</feature>
<dbReference type="GO" id="GO:0043139">
    <property type="term" value="F:5'-3' DNA helicase activity"/>
    <property type="evidence" value="ECO:0007669"/>
    <property type="project" value="TreeGrafter"/>
</dbReference>
<dbReference type="GO" id="GO:0000014">
    <property type="term" value="F:single-stranded DNA endodeoxyribonuclease activity"/>
    <property type="evidence" value="ECO:0007669"/>
    <property type="project" value="UniProtKB-ARBA"/>
</dbReference>
<dbReference type="InterPro" id="IPR050534">
    <property type="entry name" value="Coronavir_polyprotein_1ab"/>
</dbReference>
<feature type="region of interest" description="Disordered" evidence="23">
    <location>
        <begin position="437"/>
        <end position="466"/>
    </location>
</feature>
<evidence type="ECO:0000256" key="18">
    <source>
        <dbReference type="ARBA" id="ARBA00023125"/>
    </source>
</evidence>
<evidence type="ECO:0000259" key="26">
    <source>
        <dbReference type="Pfam" id="PF13087"/>
    </source>
</evidence>
<evidence type="ECO:0000256" key="16">
    <source>
        <dbReference type="ARBA" id="ARBA00023004"/>
    </source>
</evidence>
<comment type="cofactor">
    <cofactor evidence="1">
        <name>[4Fe-4S] cluster</name>
        <dbReference type="ChEBI" id="CHEBI:49883"/>
    </cofactor>
</comment>
<reference evidence="27 28" key="1">
    <citation type="submission" date="2020-11" db="EMBL/GenBank/DDBJ databases">
        <title>Kefir isolates.</title>
        <authorList>
            <person name="Marcisauskas S."/>
            <person name="Kim Y."/>
            <person name="Blasche S."/>
        </authorList>
    </citation>
    <scope>NUCLEOTIDE SEQUENCE [LARGE SCALE GENOMIC DNA]</scope>
    <source>
        <strain evidence="27 28">OG2</strain>
    </source>
</reference>
<evidence type="ECO:0000256" key="15">
    <source>
        <dbReference type="ARBA" id="ARBA00022840"/>
    </source>
</evidence>
<feature type="compositionally biased region" description="Basic and acidic residues" evidence="23">
    <location>
        <begin position="140"/>
        <end position="155"/>
    </location>
</feature>
<sequence>MLSSQESHNKIDSNTNLNGKQRSINTKISAMSEINKNTKSKKRNIKYRFEELKRKQVKKSEEPVLRSIPQSQVQNTAFSTKRKDNELPKGLQPAHKTLRKVPSYKSKTSREEGDNIRKDRESDEMSEHVIWKYSPIYKGTPERSEGNSPDRDRDYVPNLANPPSTPTVSNKLKSVLNFPYLNNTDDEIQPHGVIENVINEGNSSKKSEISLPKNLLRNIDDILNDMREDTNLSLNAAKLNQIPSSPATVDRTETLLLEEATKTVALQEKLSSDENKNDKKETSVEHTAVISDNTKDIKENQATGVKSNLNLTNSNSSMKKEDPLLKFPITRKDELTVDKTSVPVTVTTHTPTITTDIFYKPETSDKPNIMKVENEIENDNDDDDDDMLFDMISQQKPNPKYTREPHKEEPKTNEPQNEFSDEMLDDSLLDIFDEIETNEKPKPNDEAPVNLSKLKLSSDNEGDTSKKEHMKLAQCAVEQKGVIRLAVLSIREMTLPKIGIQKILTCIDSKGSTVPVILRNPWVYLEIYEGDVIHIIEGKNYSNKRLLSQDKDPITHAENDNILILHPDILLSATTLGSSTKCLRCCIIDNLFQDTRNDQNISMTIGNIVHELLQDAFRFKLSQQTISTEFFTERLDDLLDVYSFAILVCNETVEDVKNTIMEKHVNKMVEFVNRFVSFDNFARYIPIADTKKSQPISISDIIDIEENIWSPSYGLKGFLDATVETYVENDHLIAPLEIKTGKYKSQAHEVQGLIYTLLLSDRYDINSDFFLLMYTWEGGMVKYRRLLDKIRHIIMTRNKVATALKSRLSEIKCQKITSLPVPKLEDNPSKCTYCFNKTASMILFKLLENGTADNCRIPEEEYEQITDHLPQNITKYKNFFVKYSDLITKEESSVCASNQDLFLLDGKTRESRNGHCIPELKILKITEDEESPGRFLYEFRKKNGETQSYEPMSKSQIFIGDRVILSDENGHFSIASGSVIDMKDNLIVVSTKRKLLHNQISSKYNNGSKIESVIDPTINESQIILTQNTVTYRIDKYDIQQPLSGPRFNVLNLFLPPIKKGMFVLNEKTKEERLLKQSEGGDERMRRFLVDNEAPKFLKKDEKPLLQNYLPADNTFNIDQHNALDLCLRAKDYALVLGMPGTGKTTLIAELIKILVKNGKKILLTSYTHSAVDNILLKLLDADIKTIRLGSDRKIHPETRRYIPDYTSATTYQEFLSMINDISLVATTCLGINDLLFTYKETDFDYVILDEASQVSMPVALGPLRFGEKFIMVGDHNQLPPLVKNDRARTQGLEDSLFKILSERHPESMAELTLQYRMCEDIMKLSNFLIYEDKLKCGNEQVSNQSLTIQNLSEISKYKITVSAKDWLTDILDPSRKVVFGDYDRDLGLMENVEGDNIINRGECELICQMIDSLIVSGVSCERIGVMTLYRAQLKLLQSKLKSPRYKGLEVLTADQFQGRDKDCILISMVRSNNELKGGSLLKEVRRVNVAMTRAKSKLIIIGSKDTITSIGGIREFMGMLEHNGWIYKLPSDCLETYNFTNAVITDGKSTEPGSSG</sequence>
<keyword evidence="18" id="KW-0238">DNA-binding</keyword>
<evidence type="ECO:0000256" key="17">
    <source>
        <dbReference type="ARBA" id="ARBA00023014"/>
    </source>
</evidence>
<comment type="catalytic activity">
    <reaction evidence="22">
        <text>ATP + H2O = ADP + phosphate + H(+)</text>
        <dbReference type="Rhea" id="RHEA:13065"/>
        <dbReference type="ChEBI" id="CHEBI:15377"/>
        <dbReference type="ChEBI" id="CHEBI:15378"/>
        <dbReference type="ChEBI" id="CHEBI:30616"/>
        <dbReference type="ChEBI" id="CHEBI:43474"/>
        <dbReference type="ChEBI" id="CHEBI:456216"/>
        <dbReference type="EC" id="3.6.4.12"/>
    </reaction>
</comment>
<dbReference type="GO" id="GO:0035861">
    <property type="term" value="C:site of double-strand break"/>
    <property type="evidence" value="ECO:0007669"/>
    <property type="project" value="UniProtKB-ARBA"/>
</dbReference>
<dbReference type="InterPro" id="IPR041679">
    <property type="entry name" value="DNA2/NAM7-like_C"/>
</dbReference>
<keyword evidence="21" id="KW-0511">Multifunctional enzyme</keyword>
<dbReference type="Pfam" id="PF13086">
    <property type="entry name" value="AAA_11"/>
    <property type="match status" value="2"/>
</dbReference>
<keyword evidence="11" id="KW-0255">Endonuclease</keyword>
<dbReference type="GO" id="GO:0046872">
    <property type="term" value="F:metal ion binding"/>
    <property type="evidence" value="ECO:0007669"/>
    <property type="project" value="UniProtKB-KW"/>
</dbReference>
<feature type="compositionally biased region" description="Basic and acidic residues" evidence="23">
    <location>
        <begin position="47"/>
        <end position="64"/>
    </location>
</feature>
<keyword evidence="14" id="KW-0347">Helicase</keyword>
<proteinExistence type="inferred from homology"/>
<keyword evidence="12" id="KW-0227">DNA damage</keyword>
<dbReference type="EC" id="3.6.4.12" evidence="4"/>
<gene>
    <name evidence="27" type="primary">DNA2</name>
    <name evidence="27" type="ORF">C6P45_004092</name>
</gene>
<dbReference type="FunFam" id="3.40.50.300:FF:000721">
    <property type="entry name" value="DNA replication ATP-dependent helicase/nuclease DNA2"/>
    <property type="match status" value="1"/>
</dbReference>
<evidence type="ECO:0000256" key="2">
    <source>
        <dbReference type="ARBA" id="ARBA00004123"/>
    </source>
</evidence>
<comment type="similarity">
    <text evidence="3">Belongs to the DNA2/NAM7 helicase family.</text>
</comment>
<evidence type="ECO:0000256" key="5">
    <source>
        <dbReference type="ARBA" id="ARBA00021516"/>
    </source>
</evidence>
<dbReference type="InterPro" id="IPR041677">
    <property type="entry name" value="DNA2/NAM7_AAA_11"/>
</dbReference>
<dbReference type="EMBL" id="PUHR01000005">
    <property type="protein sequence ID" value="KAG0672077.1"/>
    <property type="molecule type" value="Genomic_DNA"/>
</dbReference>
<dbReference type="SUPFAM" id="SSF52540">
    <property type="entry name" value="P-loop containing nucleoside triphosphate hydrolases"/>
    <property type="match status" value="1"/>
</dbReference>
<dbReference type="FunFam" id="3.40.50.300:FF:000789">
    <property type="entry name" value="DNA replication ATP-dependent helicase/nuclease DNA2"/>
    <property type="match status" value="1"/>
</dbReference>
<feature type="compositionally biased region" description="Basic and acidic residues" evidence="23">
    <location>
        <begin position="108"/>
        <end position="125"/>
    </location>
</feature>
<dbReference type="GO" id="GO:0006302">
    <property type="term" value="P:double-strand break repair"/>
    <property type="evidence" value="ECO:0007669"/>
    <property type="project" value="UniProtKB-ARBA"/>
</dbReference>
<evidence type="ECO:0000256" key="8">
    <source>
        <dbReference type="ARBA" id="ARBA00022722"/>
    </source>
</evidence>
<dbReference type="CDD" id="cd18808">
    <property type="entry name" value="SF1_C_Upf1"/>
    <property type="match status" value="1"/>
</dbReference>
<evidence type="ECO:0000313" key="28">
    <source>
        <dbReference type="Proteomes" id="UP000750334"/>
    </source>
</evidence>
<feature type="domain" description="DNA2/NAM7 helicase helicase" evidence="25">
    <location>
        <begin position="1116"/>
        <end position="1202"/>
    </location>
</feature>
<dbReference type="InterPro" id="IPR047187">
    <property type="entry name" value="SF1_C_Upf1"/>
</dbReference>
<evidence type="ECO:0000256" key="10">
    <source>
        <dbReference type="ARBA" id="ARBA00022741"/>
    </source>
</evidence>
<evidence type="ECO:0000256" key="12">
    <source>
        <dbReference type="ARBA" id="ARBA00022763"/>
    </source>
</evidence>
<feature type="domain" description="DNA2/NAM7 helicase-like C-terminal" evidence="26">
    <location>
        <begin position="1293"/>
        <end position="1505"/>
    </location>
</feature>
<dbReference type="InterPro" id="IPR026851">
    <property type="entry name" value="Dna2/JHS1_DEXXQ-box"/>
</dbReference>
<evidence type="ECO:0000256" key="3">
    <source>
        <dbReference type="ARBA" id="ARBA00007913"/>
    </source>
</evidence>
<keyword evidence="16" id="KW-0408">Iron</keyword>
<evidence type="ECO:0000256" key="4">
    <source>
        <dbReference type="ARBA" id="ARBA00012551"/>
    </source>
</evidence>
<feature type="domain" description="DNA replication factor Dna2 N-terminal" evidence="24">
    <location>
        <begin position="508"/>
        <end position="724"/>
    </location>
</feature>
<keyword evidence="19" id="KW-0234">DNA repair</keyword>
<organism evidence="27 28">
    <name type="scientific">Maudiozyma exigua</name>
    <name type="common">Yeast</name>
    <name type="synonym">Kazachstania exigua</name>
    <dbReference type="NCBI Taxonomy" id="34358"/>
    <lineage>
        <taxon>Eukaryota</taxon>
        <taxon>Fungi</taxon>
        <taxon>Dikarya</taxon>
        <taxon>Ascomycota</taxon>
        <taxon>Saccharomycotina</taxon>
        <taxon>Saccharomycetes</taxon>
        <taxon>Saccharomycetales</taxon>
        <taxon>Saccharomycetaceae</taxon>
        <taxon>Maudiozyma</taxon>
    </lineage>
</organism>
<evidence type="ECO:0000256" key="11">
    <source>
        <dbReference type="ARBA" id="ARBA00022759"/>
    </source>
</evidence>
<dbReference type="GO" id="GO:0005634">
    <property type="term" value="C:nucleus"/>
    <property type="evidence" value="ECO:0007669"/>
    <property type="project" value="UniProtKB-SubCell"/>
</dbReference>
<keyword evidence="10" id="KW-0547">Nucleotide-binding</keyword>
<dbReference type="GO" id="GO:0005524">
    <property type="term" value="F:ATP binding"/>
    <property type="evidence" value="ECO:0007669"/>
    <property type="project" value="UniProtKB-KW"/>
</dbReference>
<evidence type="ECO:0000259" key="24">
    <source>
        <dbReference type="Pfam" id="PF08696"/>
    </source>
</evidence>
<feature type="compositionally biased region" description="Polar residues" evidence="23">
    <location>
        <begin position="1"/>
        <end position="37"/>
    </location>
</feature>
<keyword evidence="7" id="KW-0235">DNA replication</keyword>
<name>A0A9P7BBG6_MAUEX</name>
<dbReference type="InterPro" id="IPR014808">
    <property type="entry name" value="DNA_replication_fac_Dna2_N"/>
</dbReference>
<evidence type="ECO:0000256" key="7">
    <source>
        <dbReference type="ARBA" id="ARBA00022705"/>
    </source>
</evidence>
<evidence type="ECO:0000256" key="22">
    <source>
        <dbReference type="ARBA" id="ARBA00047995"/>
    </source>
</evidence>
<keyword evidence="8" id="KW-0540">Nuclease</keyword>
<evidence type="ECO:0000256" key="19">
    <source>
        <dbReference type="ARBA" id="ARBA00023204"/>
    </source>
</evidence>
<keyword evidence="6" id="KW-0004">4Fe-4S</keyword>
<evidence type="ECO:0000256" key="21">
    <source>
        <dbReference type="ARBA" id="ARBA00023268"/>
    </source>
</evidence>
<feature type="compositionally biased region" description="Polar residues" evidence="23">
    <location>
        <begin position="68"/>
        <end position="79"/>
    </location>
</feature>
<evidence type="ECO:0000256" key="1">
    <source>
        <dbReference type="ARBA" id="ARBA00001966"/>
    </source>
</evidence>
<feature type="compositionally biased region" description="Basic and acidic residues" evidence="23">
    <location>
        <begin position="401"/>
        <end position="412"/>
    </location>
</feature>
<dbReference type="InterPro" id="IPR011604">
    <property type="entry name" value="PDDEXK-like_dom_sf"/>
</dbReference>
<comment type="caution">
    <text evidence="27">The sequence shown here is derived from an EMBL/GenBank/DDBJ whole genome shotgun (WGS) entry which is preliminary data.</text>
</comment>
<dbReference type="Gene3D" id="3.40.50.300">
    <property type="entry name" value="P-loop containing nucleotide triphosphate hydrolases"/>
    <property type="match status" value="2"/>
</dbReference>
<dbReference type="InterPro" id="IPR027417">
    <property type="entry name" value="P-loop_NTPase"/>
</dbReference>
<dbReference type="Pfam" id="PF13087">
    <property type="entry name" value="AAA_12"/>
    <property type="match status" value="1"/>
</dbReference>
<dbReference type="Proteomes" id="UP000750334">
    <property type="component" value="Unassembled WGS sequence"/>
</dbReference>
<evidence type="ECO:0000256" key="9">
    <source>
        <dbReference type="ARBA" id="ARBA00022723"/>
    </source>
</evidence>
<dbReference type="PANTHER" id="PTHR43788">
    <property type="entry name" value="DNA2/NAM7 HELICASE FAMILY MEMBER"/>
    <property type="match status" value="1"/>
</dbReference>
<feature type="compositionally biased region" description="Basic and acidic residues" evidence="23">
    <location>
        <begin position="270"/>
        <end position="284"/>
    </location>
</feature>
<dbReference type="Pfam" id="PF08696">
    <property type="entry name" value="Dna2"/>
    <property type="match status" value="1"/>
</dbReference>
<evidence type="ECO:0000313" key="27">
    <source>
        <dbReference type="EMBL" id="KAG0672077.1"/>
    </source>
</evidence>
<feature type="region of interest" description="Disordered" evidence="23">
    <location>
        <begin position="1"/>
        <end position="125"/>
    </location>
</feature>
<feature type="domain" description="DNA2/NAM7 helicase helicase" evidence="25">
    <location>
        <begin position="1217"/>
        <end position="1285"/>
    </location>
</feature>
<keyword evidence="9" id="KW-0479">Metal-binding</keyword>
<evidence type="ECO:0000259" key="25">
    <source>
        <dbReference type="Pfam" id="PF13086"/>
    </source>
</evidence>
<feature type="region of interest" description="Disordered" evidence="23">
    <location>
        <begin position="268"/>
        <end position="302"/>
    </location>
</feature>
<comment type="subcellular location">
    <subcellularLocation>
        <location evidence="2">Nucleus</location>
    </subcellularLocation>
</comment>
<dbReference type="GO" id="GO:0051539">
    <property type="term" value="F:4 iron, 4 sulfur cluster binding"/>
    <property type="evidence" value="ECO:0007669"/>
    <property type="project" value="UniProtKB-KW"/>
</dbReference>
<dbReference type="OrthoDB" id="6513042at2759"/>
<keyword evidence="17" id="KW-0411">Iron-sulfur</keyword>
<keyword evidence="15" id="KW-0067">ATP-binding</keyword>